<evidence type="ECO:0000256" key="4">
    <source>
        <dbReference type="ARBA" id="ARBA00022553"/>
    </source>
</evidence>
<dbReference type="PROSITE" id="PS50885">
    <property type="entry name" value="HAMP"/>
    <property type="match status" value="1"/>
</dbReference>
<evidence type="ECO:0000256" key="3">
    <source>
        <dbReference type="ARBA" id="ARBA00012438"/>
    </source>
</evidence>
<evidence type="ECO:0000256" key="6">
    <source>
        <dbReference type="ARBA" id="ARBA00022692"/>
    </source>
</evidence>
<name>A0ABS1CDH9_9GAMM</name>
<feature type="domain" description="Histidine kinase" evidence="12">
    <location>
        <begin position="259"/>
        <end position="461"/>
    </location>
</feature>
<dbReference type="EC" id="2.7.13.3" evidence="3"/>
<dbReference type="Pfam" id="PF02518">
    <property type="entry name" value="HATPase_c"/>
    <property type="match status" value="1"/>
</dbReference>
<dbReference type="PANTHER" id="PTHR45436:SF5">
    <property type="entry name" value="SENSOR HISTIDINE KINASE TRCS"/>
    <property type="match status" value="1"/>
</dbReference>
<dbReference type="InterPro" id="IPR004358">
    <property type="entry name" value="Sig_transdc_His_kin-like_C"/>
</dbReference>
<gene>
    <name evidence="14" type="ORF">CKO31_03715</name>
</gene>
<keyword evidence="8 11" id="KW-1133">Transmembrane helix</keyword>
<dbReference type="RefSeq" id="WP_200234202.1">
    <property type="nucleotide sequence ID" value="NZ_NRRV01000006.1"/>
</dbReference>
<evidence type="ECO:0000256" key="5">
    <source>
        <dbReference type="ARBA" id="ARBA00022679"/>
    </source>
</evidence>
<keyword evidence="5" id="KW-0808">Transferase</keyword>
<dbReference type="Gene3D" id="3.30.565.10">
    <property type="entry name" value="Histidine kinase-like ATPase, C-terminal domain"/>
    <property type="match status" value="1"/>
</dbReference>
<dbReference type="InterPro" id="IPR005467">
    <property type="entry name" value="His_kinase_dom"/>
</dbReference>
<dbReference type="InterPro" id="IPR036097">
    <property type="entry name" value="HisK_dim/P_sf"/>
</dbReference>
<evidence type="ECO:0000259" key="13">
    <source>
        <dbReference type="PROSITE" id="PS50885"/>
    </source>
</evidence>
<comment type="catalytic activity">
    <reaction evidence="1">
        <text>ATP + protein L-histidine = ADP + protein N-phospho-L-histidine.</text>
        <dbReference type="EC" id="2.7.13.3"/>
    </reaction>
</comment>
<dbReference type="PRINTS" id="PR00344">
    <property type="entry name" value="BCTRLSENSOR"/>
</dbReference>
<evidence type="ECO:0000256" key="7">
    <source>
        <dbReference type="ARBA" id="ARBA00022777"/>
    </source>
</evidence>
<dbReference type="Proteomes" id="UP000748752">
    <property type="component" value="Unassembled WGS sequence"/>
</dbReference>
<dbReference type="InterPro" id="IPR003660">
    <property type="entry name" value="HAMP_dom"/>
</dbReference>
<keyword evidence="15" id="KW-1185">Reference proteome</keyword>
<dbReference type="EMBL" id="NRRV01000006">
    <property type="protein sequence ID" value="MBK1629862.1"/>
    <property type="molecule type" value="Genomic_DNA"/>
</dbReference>
<dbReference type="SMART" id="SM00387">
    <property type="entry name" value="HATPase_c"/>
    <property type="match status" value="1"/>
</dbReference>
<dbReference type="Gene3D" id="1.10.287.130">
    <property type="match status" value="1"/>
</dbReference>
<comment type="caution">
    <text evidence="14">The sequence shown here is derived from an EMBL/GenBank/DDBJ whole genome shotgun (WGS) entry which is preliminary data.</text>
</comment>
<dbReference type="GO" id="GO:0016301">
    <property type="term" value="F:kinase activity"/>
    <property type="evidence" value="ECO:0007669"/>
    <property type="project" value="UniProtKB-KW"/>
</dbReference>
<dbReference type="PROSITE" id="PS50109">
    <property type="entry name" value="HIS_KIN"/>
    <property type="match status" value="1"/>
</dbReference>
<dbReference type="InterPro" id="IPR036890">
    <property type="entry name" value="HATPase_C_sf"/>
</dbReference>
<keyword evidence="4" id="KW-0597">Phosphoprotein</keyword>
<feature type="transmembrane region" description="Helical" evidence="11">
    <location>
        <begin position="180"/>
        <end position="201"/>
    </location>
</feature>
<proteinExistence type="predicted"/>
<sequence>MTGRSLRARLAVAGLLSVALALLVAAFSLVALFERHVERRIGAELTSQLSQLAAAAHITDDGRLAVEPRPADPRFEAPLSGLYWQIDDTAAGDRGIGALRSRSLWDTELALPRDRLMAGQVHAHLLPGPGGRPLLVRERSIRLLTDADGPGDGPGRELRLAVGQDRAELIAARNAFTADMLPYLAVIALLLAVATLVQIRIGLAPLEALRQGVNAVRAGQAERLPPHYPAEVRPLVAEVNALLTAREQAVAQARSWTADLAHGLKTPLSALAADAERLRQEGNPAVAADLDQLAWHMRRRVDRELIRARVRSGARPHQARANVGDALRRLLGTLERTPDGERIDWQLTAPDGAVAALAMDDLLELFGNLLENAAKWARRQVEIRVSTGNAVVVTITDDGPGVPTDQLHRLGERGLRLDERKAGSGLGLAIACDVADAYGGAVEFSQAPTGGLAVKTRLPAG</sequence>
<evidence type="ECO:0000259" key="12">
    <source>
        <dbReference type="PROSITE" id="PS50109"/>
    </source>
</evidence>
<protein>
    <recommendedName>
        <fullName evidence="3">histidine kinase</fullName>
        <ecNumber evidence="3">2.7.13.3</ecNumber>
    </recommendedName>
</protein>
<comment type="subcellular location">
    <subcellularLocation>
        <location evidence="2">Membrane</location>
    </subcellularLocation>
</comment>
<organism evidence="14 15">
    <name type="scientific">Thiohalocapsa halophila</name>
    <dbReference type="NCBI Taxonomy" id="69359"/>
    <lineage>
        <taxon>Bacteria</taxon>
        <taxon>Pseudomonadati</taxon>
        <taxon>Pseudomonadota</taxon>
        <taxon>Gammaproteobacteria</taxon>
        <taxon>Chromatiales</taxon>
        <taxon>Chromatiaceae</taxon>
        <taxon>Thiohalocapsa</taxon>
    </lineage>
</organism>
<evidence type="ECO:0000313" key="15">
    <source>
        <dbReference type="Proteomes" id="UP000748752"/>
    </source>
</evidence>
<reference evidence="14 15" key="1">
    <citation type="journal article" date="2020" name="Microorganisms">
        <title>Osmotic Adaptation and Compatible Solute Biosynthesis of Phototrophic Bacteria as Revealed from Genome Analyses.</title>
        <authorList>
            <person name="Imhoff J.F."/>
            <person name="Rahn T."/>
            <person name="Kunzel S."/>
            <person name="Keller A."/>
            <person name="Neulinger S.C."/>
        </authorList>
    </citation>
    <scope>NUCLEOTIDE SEQUENCE [LARGE SCALE GENOMIC DNA]</scope>
    <source>
        <strain evidence="14 15">DSM 6210</strain>
    </source>
</reference>
<dbReference type="SUPFAM" id="SSF55874">
    <property type="entry name" value="ATPase domain of HSP90 chaperone/DNA topoisomerase II/histidine kinase"/>
    <property type="match status" value="1"/>
</dbReference>
<evidence type="ECO:0000256" key="10">
    <source>
        <dbReference type="ARBA" id="ARBA00023136"/>
    </source>
</evidence>
<keyword evidence="9" id="KW-0902">Two-component regulatory system</keyword>
<evidence type="ECO:0000256" key="2">
    <source>
        <dbReference type="ARBA" id="ARBA00004370"/>
    </source>
</evidence>
<feature type="domain" description="HAMP" evidence="13">
    <location>
        <begin position="200"/>
        <end position="251"/>
    </location>
</feature>
<evidence type="ECO:0000256" key="8">
    <source>
        <dbReference type="ARBA" id="ARBA00022989"/>
    </source>
</evidence>
<dbReference type="InterPro" id="IPR003594">
    <property type="entry name" value="HATPase_dom"/>
</dbReference>
<keyword evidence="10 11" id="KW-0472">Membrane</keyword>
<evidence type="ECO:0000256" key="9">
    <source>
        <dbReference type="ARBA" id="ARBA00023012"/>
    </source>
</evidence>
<dbReference type="InterPro" id="IPR050428">
    <property type="entry name" value="TCS_sensor_his_kinase"/>
</dbReference>
<evidence type="ECO:0000256" key="1">
    <source>
        <dbReference type="ARBA" id="ARBA00000085"/>
    </source>
</evidence>
<keyword evidence="7 14" id="KW-0418">Kinase</keyword>
<dbReference type="SUPFAM" id="SSF47384">
    <property type="entry name" value="Homodimeric domain of signal transducing histidine kinase"/>
    <property type="match status" value="1"/>
</dbReference>
<accession>A0ABS1CDH9</accession>
<evidence type="ECO:0000313" key="14">
    <source>
        <dbReference type="EMBL" id="MBK1629862.1"/>
    </source>
</evidence>
<evidence type="ECO:0000256" key="11">
    <source>
        <dbReference type="SAM" id="Phobius"/>
    </source>
</evidence>
<dbReference type="PANTHER" id="PTHR45436">
    <property type="entry name" value="SENSOR HISTIDINE KINASE YKOH"/>
    <property type="match status" value="1"/>
</dbReference>
<keyword evidence="6 11" id="KW-0812">Transmembrane</keyword>